<gene>
    <name evidence="1" type="ORF">SAMN06295916_0625</name>
</gene>
<evidence type="ECO:0000313" key="1">
    <source>
        <dbReference type="EMBL" id="SNC62180.1"/>
    </source>
</evidence>
<dbReference type="EMBL" id="FYEX01000001">
    <property type="protein sequence ID" value="SNC62180.1"/>
    <property type="molecule type" value="Genomic_DNA"/>
</dbReference>
<proteinExistence type="predicted"/>
<name>A0A212T8J4_9BURK</name>
<dbReference type="Proteomes" id="UP000197215">
    <property type="component" value="Unassembled WGS sequence"/>
</dbReference>
<evidence type="ECO:0008006" key="3">
    <source>
        <dbReference type="Google" id="ProtNLM"/>
    </source>
</evidence>
<keyword evidence="2" id="KW-1185">Reference proteome</keyword>
<sequence length="293" mass="32989">MIRVHVTVSENSIPYYEYLVSNFKRLSSGANELIFYAHCLDLKSFRILSDGQMADKLIEVYKHSQFFVTQNFKDYLWQIATYIGIYRPMKGSNGHAAGLNSSFAIAGGEGIDIISDSDIVMLMKDWDVWVTDLLTEYGIIGTSYEPIGGKSSGFGLVQTYKNKPTLTWCALASRYDWKDIDTSPEKSSNIKIDSSELSDLYNLPVGYELVRDVGWKIPGFLCGKSIPYLALAQVKSDSPLSFIKTGENYHEEYQFNGVPVLAHQRGSHQHSFRQSVISSSFYDACDSYLSAKF</sequence>
<protein>
    <recommendedName>
        <fullName evidence="3">Glycosyl transferase family 2</fullName>
    </recommendedName>
</protein>
<reference evidence="2" key="1">
    <citation type="submission" date="2017-06" db="EMBL/GenBank/DDBJ databases">
        <authorList>
            <person name="Varghese N."/>
            <person name="Submissions S."/>
        </authorList>
    </citation>
    <scope>NUCLEOTIDE SEQUENCE [LARGE SCALE GENOMIC DNA]</scope>
    <source>
        <strain evidence="2">MWH-VicM1</strain>
    </source>
</reference>
<dbReference type="AlphaFoldDB" id="A0A212T8J4"/>
<dbReference type="RefSeq" id="WP_133062456.1">
    <property type="nucleotide sequence ID" value="NZ_FYEX01000001.1"/>
</dbReference>
<organism evidence="1 2">
    <name type="scientific">Polynucleobacter victoriensis</name>
    <dbReference type="NCBI Taxonomy" id="2049319"/>
    <lineage>
        <taxon>Bacteria</taxon>
        <taxon>Pseudomonadati</taxon>
        <taxon>Pseudomonadota</taxon>
        <taxon>Betaproteobacteria</taxon>
        <taxon>Burkholderiales</taxon>
        <taxon>Burkholderiaceae</taxon>
        <taxon>Polynucleobacter</taxon>
    </lineage>
</organism>
<evidence type="ECO:0000313" key="2">
    <source>
        <dbReference type="Proteomes" id="UP000197215"/>
    </source>
</evidence>
<accession>A0A212T8J4</accession>